<dbReference type="EMBL" id="BSXT01006027">
    <property type="protein sequence ID" value="GMF61761.1"/>
    <property type="molecule type" value="Genomic_DNA"/>
</dbReference>
<dbReference type="AlphaFoldDB" id="A0A9W6YG59"/>
<evidence type="ECO:0000313" key="1">
    <source>
        <dbReference type="EMBL" id="GMF61761.1"/>
    </source>
</evidence>
<reference evidence="1" key="1">
    <citation type="submission" date="2023-04" db="EMBL/GenBank/DDBJ databases">
        <title>Phytophthora fragariaefolia NBRC 109709.</title>
        <authorList>
            <person name="Ichikawa N."/>
            <person name="Sato H."/>
            <person name="Tonouchi N."/>
        </authorList>
    </citation>
    <scope>NUCLEOTIDE SEQUENCE</scope>
    <source>
        <strain evidence="1">NBRC 109709</strain>
    </source>
</reference>
<evidence type="ECO:0000313" key="2">
    <source>
        <dbReference type="Proteomes" id="UP001165121"/>
    </source>
</evidence>
<accession>A0A9W6YG59</accession>
<name>A0A9W6YG59_9STRA</name>
<comment type="caution">
    <text evidence="1">The sequence shown here is derived from an EMBL/GenBank/DDBJ whole genome shotgun (WGS) entry which is preliminary data.</text>
</comment>
<keyword evidence="2" id="KW-1185">Reference proteome</keyword>
<organism evidence="1 2">
    <name type="scientific">Phytophthora fragariaefolia</name>
    <dbReference type="NCBI Taxonomy" id="1490495"/>
    <lineage>
        <taxon>Eukaryota</taxon>
        <taxon>Sar</taxon>
        <taxon>Stramenopiles</taxon>
        <taxon>Oomycota</taxon>
        <taxon>Peronosporomycetes</taxon>
        <taxon>Peronosporales</taxon>
        <taxon>Peronosporaceae</taxon>
        <taxon>Phytophthora</taxon>
    </lineage>
</organism>
<protein>
    <submittedName>
        <fullName evidence="1">Unnamed protein product</fullName>
    </submittedName>
</protein>
<sequence length="204" mass="21731">MFPTYLPYGLLICSFWNQLEKKLSQAEGLPSEKMQAPNLLLWTLVDLAFFVSTNTDEGHLLPGKRGSNNGGLPPQIITGTSDFTATESEERGFCVMSPHRKHLVALGNGRLGFATSALPAGTAGGVACQTAALNRFVRGLTSDSLSLGASSSTSSLLAFCGATGFFDSARPVAAVDRALSIFSGSYQYFPYHLCPGDLSHLPEY</sequence>
<gene>
    <name evidence="1" type="ORF">Pfra01_002688300</name>
</gene>
<dbReference type="Proteomes" id="UP001165121">
    <property type="component" value="Unassembled WGS sequence"/>
</dbReference>
<proteinExistence type="predicted"/>